<dbReference type="GeneID" id="38142594"/>
<evidence type="ECO:0000256" key="2">
    <source>
        <dbReference type="SAM" id="SignalP"/>
    </source>
</evidence>
<organism evidence="3 4">
    <name type="scientific">Aspergillus welwitschiae</name>
    <dbReference type="NCBI Taxonomy" id="1341132"/>
    <lineage>
        <taxon>Eukaryota</taxon>
        <taxon>Fungi</taxon>
        <taxon>Dikarya</taxon>
        <taxon>Ascomycota</taxon>
        <taxon>Pezizomycotina</taxon>
        <taxon>Eurotiomycetes</taxon>
        <taxon>Eurotiomycetidae</taxon>
        <taxon>Eurotiales</taxon>
        <taxon>Aspergillaceae</taxon>
        <taxon>Aspergillus</taxon>
        <taxon>Aspergillus subgen. Circumdati</taxon>
    </lineage>
</organism>
<evidence type="ECO:0000256" key="1">
    <source>
        <dbReference type="SAM" id="MobiDB-lite"/>
    </source>
</evidence>
<keyword evidence="4" id="KW-1185">Reference proteome</keyword>
<evidence type="ECO:0000313" key="3">
    <source>
        <dbReference type="EMBL" id="RDH37464.1"/>
    </source>
</evidence>
<feature type="chain" id="PRO_5017784765" description="F-box domain-containing protein" evidence="2">
    <location>
        <begin position="21"/>
        <end position="693"/>
    </location>
</feature>
<dbReference type="STRING" id="1341132.A0A3F3QDT9"/>
<protein>
    <recommendedName>
        <fullName evidence="5">F-box domain-containing protein</fullName>
    </recommendedName>
</protein>
<evidence type="ECO:0000313" key="4">
    <source>
        <dbReference type="Proteomes" id="UP000253729"/>
    </source>
</evidence>
<dbReference type="InterPro" id="IPR052820">
    <property type="entry name" value="PhiA_domain"/>
</dbReference>
<keyword evidence="2" id="KW-0732">Signal</keyword>
<gene>
    <name evidence="3" type="ORF">BDQ94DRAFT_182789</name>
</gene>
<accession>A0A3F3QDT9</accession>
<dbReference type="PANTHER" id="PTHR42047">
    <property type="entry name" value="PROTEIN, PUTATIVE (AFU_ORTHOLOGUE AFUA_6G03560)-RELATED"/>
    <property type="match status" value="1"/>
</dbReference>
<dbReference type="RefSeq" id="XP_026630486.1">
    <property type="nucleotide sequence ID" value="XM_026774238.1"/>
</dbReference>
<evidence type="ECO:0008006" key="5">
    <source>
        <dbReference type="Google" id="ProtNLM"/>
    </source>
</evidence>
<name>A0A3F3QDT9_9EURO</name>
<dbReference type="AlphaFoldDB" id="A0A3F3QDT9"/>
<proteinExistence type="predicted"/>
<dbReference type="Proteomes" id="UP000253729">
    <property type="component" value="Unassembled WGS sequence"/>
</dbReference>
<dbReference type="PANTHER" id="PTHR42047:SF1">
    <property type="entry name" value="PROTEIN, PUTATIVE (AFU_ORTHOLOGUE AFUA_6G03560)-RELATED"/>
    <property type="match status" value="1"/>
</dbReference>
<dbReference type="EMBL" id="KZ852035">
    <property type="protein sequence ID" value="RDH37464.1"/>
    <property type="molecule type" value="Genomic_DNA"/>
</dbReference>
<feature type="signal peptide" evidence="2">
    <location>
        <begin position="1"/>
        <end position="20"/>
    </location>
</feature>
<reference evidence="3 4" key="1">
    <citation type="submission" date="2018-07" db="EMBL/GenBank/DDBJ databases">
        <title>The genomes of Aspergillus section Nigri reveals drivers in fungal speciation.</title>
        <authorList>
            <consortium name="DOE Joint Genome Institute"/>
            <person name="Vesth T.C."/>
            <person name="Nybo J."/>
            <person name="Theobald S."/>
            <person name="Brandl J."/>
            <person name="Frisvad J.C."/>
            <person name="Nielsen K.F."/>
            <person name="Lyhne E.K."/>
            <person name="Kogle M.E."/>
            <person name="Kuo A."/>
            <person name="Riley R."/>
            <person name="Clum A."/>
            <person name="Nolan M."/>
            <person name="Lipzen A."/>
            <person name="Salamov A."/>
            <person name="Henrissat B."/>
            <person name="Wiebenga A."/>
            <person name="De vries R.P."/>
            <person name="Grigoriev I.V."/>
            <person name="Mortensen U.H."/>
            <person name="Andersen M.R."/>
            <person name="Baker S.E."/>
        </authorList>
    </citation>
    <scope>NUCLEOTIDE SEQUENCE [LARGE SCALE GENOMIC DNA]</scope>
    <source>
        <strain evidence="3 4">CBS 139.54b</strain>
    </source>
</reference>
<sequence>MNLLTLLLTTLSLLPTPSYTQESSSSSSSDDSSQSTSSFTVTAYRSDSPINNLPLTIFSGRFYLGGRTSSYCPPGVASEGECPPGNETIIVGGNGLIRDVSWETLRALSQVNRQWNRITAPSLYKDLTLRLKPNEPPHSVLQLLDATLVLPHIRYLTLVDPTTSDLGDINVGRYLNETRPENIDVPPILRAYKGDWDPIISLLQRLVCLKRLHLLLYPSYPPALLDTLAETHPDCHVSVFSASPDTYRADITRNKWIRSPVVKAAWIVYYEHPNGRFYTEHPDRFLRNILRQAPGIKRLTLQISATPGPSSCQRYTKWLQAQPSEDEINTHPRAQLEMLSFPLISKMTAQNLQAWSRVTDLGYLTALTAGAIEDIALLTTIAELQPFRALKRLTLALNSPETSPTWLSAVKAMFNALPPLIYLCLLGSYHPEWLPTAILDRHGPTLTELQLHRPRPWFQNYESYRLARKGQIAPIFPADVIANMAARCPVLQTLRITVQRYRGHSTETAAYDALGRFPALHTLDLHLNCLPVMVSGYETPFPPRELTAYECQTIQTWQGSLPKWTVRDTAINSAFDETLATAIFTRIWAQKTGSSLRVLRLHPLSGQAGQYQGSTGITAHALLGDGDYHQEMGGAWQVEWDGANGIRVENRFKPKRKRGQTMRSMDLEIFESIWPSGREEKTWPMEWRSWPLQ</sequence>
<feature type="region of interest" description="Disordered" evidence="1">
    <location>
        <begin position="17"/>
        <end position="36"/>
    </location>
</feature>
<dbReference type="SUPFAM" id="SSF52047">
    <property type="entry name" value="RNI-like"/>
    <property type="match status" value="1"/>
</dbReference>